<comment type="caution">
    <text evidence="10">The sequence shown here is derived from an EMBL/GenBank/DDBJ whole genome shotgun (WGS) entry which is preliminary data.</text>
</comment>
<accession>A0ABW3TDY4</accession>
<dbReference type="GO" id="GO:0016787">
    <property type="term" value="F:hydrolase activity"/>
    <property type="evidence" value="ECO:0007669"/>
    <property type="project" value="UniProtKB-KW"/>
</dbReference>
<keyword evidence="5" id="KW-0573">Peptidoglycan synthesis</keyword>
<keyword evidence="6" id="KW-0961">Cell wall biogenesis/degradation</keyword>
<organism evidence="10 11">
    <name type="scientific">Seohaeicola saemankumensis</name>
    <dbReference type="NCBI Taxonomy" id="481181"/>
    <lineage>
        <taxon>Bacteria</taxon>
        <taxon>Pseudomonadati</taxon>
        <taxon>Pseudomonadota</taxon>
        <taxon>Alphaproteobacteria</taxon>
        <taxon>Rhodobacterales</taxon>
        <taxon>Roseobacteraceae</taxon>
        <taxon>Seohaeicola</taxon>
    </lineage>
</organism>
<dbReference type="InterPro" id="IPR012338">
    <property type="entry name" value="Beta-lactam/transpept-like"/>
</dbReference>
<dbReference type="RefSeq" id="WP_380790692.1">
    <property type="nucleotide sequence ID" value="NZ_JBHTKR010000003.1"/>
</dbReference>
<evidence type="ECO:0000259" key="9">
    <source>
        <dbReference type="Pfam" id="PF00768"/>
    </source>
</evidence>
<name>A0ABW3TDY4_9RHOB</name>
<dbReference type="Pfam" id="PF00768">
    <property type="entry name" value="Peptidase_S11"/>
    <property type="match status" value="1"/>
</dbReference>
<feature type="compositionally biased region" description="Polar residues" evidence="8">
    <location>
        <begin position="495"/>
        <end position="515"/>
    </location>
</feature>
<keyword evidence="4" id="KW-0133">Cell shape</keyword>
<evidence type="ECO:0000256" key="2">
    <source>
        <dbReference type="ARBA" id="ARBA00022729"/>
    </source>
</evidence>
<comment type="similarity">
    <text evidence="1 7">Belongs to the peptidase S11 family.</text>
</comment>
<protein>
    <submittedName>
        <fullName evidence="10">Serine hydrolase</fullName>
    </submittedName>
</protein>
<dbReference type="PRINTS" id="PR00725">
    <property type="entry name" value="DADACBPTASE1"/>
</dbReference>
<evidence type="ECO:0000256" key="1">
    <source>
        <dbReference type="ARBA" id="ARBA00007164"/>
    </source>
</evidence>
<dbReference type="InterPro" id="IPR018044">
    <property type="entry name" value="Peptidase_S11"/>
</dbReference>
<keyword evidence="11" id="KW-1185">Reference proteome</keyword>
<dbReference type="InterPro" id="IPR001967">
    <property type="entry name" value="Peptidase_S11_N"/>
</dbReference>
<evidence type="ECO:0000313" key="11">
    <source>
        <dbReference type="Proteomes" id="UP001597151"/>
    </source>
</evidence>
<dbReference type="PANTHER" id="PTHR21581:SF6">
    <property type="entry name" value="TRAFFICKING PROTEIN PARTICLE COMPLEX SUBUNIT 12"/>
    <property type="match status" value="1"/>
</dbReference>
<proteinExistence type="inferred from homology"/>
<evidence type="ECO:0000256" key="4">
    <source>
        <dbReference type="ARBA" id="ARBA00022960"/>
    </source>
</evidence>
<dbReference type="PANTHER" id="PTHR21581">
    <property type="entry name" value="D-ALANYL-D-ALANINE CARBOXYPEPTIDASE"/>
    <property type="match status" value="1"/>
</dbReference>
<evidence type="ECO:0000256" key="5">
    <source>
        <dbReference type="ARBA" id="ARBA00022984"/>
    </source>
</evidence>
<evidence type="ECO:0000256" key="3">
    <source>
        <dbReference type="ARBA" id="ARBA00022801"/>
    </source>
</evidence>
<dbReference type="EMBL" id="JBHTKR010000003">
    <property type="protein sequence ID" value="MFD1194777.1"/>
    <property type="molecule type" value="Genomic_DNA"/>
</dbReference>
<dbReference type="Gene3D" id="3.40.710.10">
    <property type="entry name" value="DD-peptidase/beta-lactamase superfamily"/>
    <property type="match status" value="1"/>
</dbReference>
<sequence length="605" mass="63581">MKVRRRQPARYGLFIFTTLWLIVVLPFSVRAAPYAALVMDARNGEVLHAENADTRLHPASLTKMMTLYVAFQAIERGEISLDTVVTIPAAAAAEPPSKLGLRAGQKIKLRYLIRAAAVKSANDAAHAIGNAIEGSEAAFARRMNRTAAAMGMTRTTFKNMHGLTEEGHMSTARDMTILGRHLLYDFPEYYNLFSRRSTDAGIAQVNNTNRRLLDAYRGADGIKTGYTRAAGFNLVASAERGDTRIIATVFGGRSTVSRNQRVAELLDLGFKKAPSRVALRKPVKPDAVPGRGPGQGDVETQVASAGATSGGRPAAGKTIRLVTAVSSSLRPVARPGPGMPAPVLVALKDDISQALSEVAAQTAALEVAEAQAAPASSDVAVTVSLTPPAAIPDRPATASAEGPTPEVLAEVLAEVETESTDEEVAELTEAVVAATAELPALTETVASETAKTETVEVAAVAPVAPVAPAVSPALAAIKPRARPEGLVVLASLPTETASASDTPTPQTTAARQLSQEPEVVTRLSTSGGRHWGINVGRYGNRHAAEKMLLQTALTEINTLDGTLRKVVPGGGGFDANFMGMTRESADLACRRLQARQVQCAMIGPS</sequence>
<evidence type="ECO:0000256" key="8">
    <source>
        <dbReference type="SAM" id="MobiDB-lite"/>
    </source>
</evidence>
<feature type="region of interest" description="Disordered" evidence="8">
    <location>
        <begin position="283"/>
        <end position="314"/>
    </location>
</feature>
<dbReference type="Proteomes" id="UP001597151">
    <property type="component" value="Unassembled WGS sequence"/>
</dbReference>
<keyword evidence="2" id="KW-0732">Signal</keyword>
<keyword evidence="3 10" id="KW-0378">Hydrolase</keyword>
<evidence type="ECO:0000313" key="10">
    <source>
        <dbReference type="EMBL" id="MFD1194777.1"/>
    </source>
</evidence>
<feature type="domain" description="Peptidase S11 D-alanyl-D-alanine carboxypeptidase A N-terminal" evidence="9">
    <location>
        <begin position="35"/>
        <end position="253"/>
    </location>
</feature>
<dbReference type="SUPFAM" id="SSF56601">
    <property type="entry name" value="beta-lactamase/transpeptidase-like"/>
    <property type="match status" value="1"/>
</dbReference>
<evidence type="ECO:0000256" key="6">
    <source>
        <dbReference type="ARBA" id="ARBA00023316"/>
    </source>
</evidence>
<feature type="region of interest" description="Disordered" evidence="8">
    <location>
        <begin position="495"/>
        <end position="516"/>
    </location>
</feature>
<reference evidence="11" key="1">
    <citation type="journal article" date="2019" name="Int. J. Syst. Evol. Microbiol.">
        <title>The Global Catalogue of Microorganisms (GCM) 10K type strain sequencing project: providing services to taxonomists for standard genome sequencing and annotation.</title>
        <authorList>
            <consortium name="The Broad Institute Genomics Platform"/>
            <consortium name="The Broad Institute Genome Sequencing Center for Infectious Disease"/>
            <person name="Wu L."/>
            <person name="Ma J."/>
        </authorList>
    </citation>
    <scope>NUCLEOTIDE SEQUENCE [LARGE SCALE GENOMIC DNA]</scope>
    <source>
        <strain evidence="11">CCUG 55328</strain>
    </source>
</reference>
<gene>
    <name evidence="10" type="ORF">ACFQ3C_08855</name>
</gene>
<evidence type="ECO:0000256" key="7">
    <source>
        <dbReference type="RuleBase" id="RU004016"/>
    </source>
</evidence>